<reference evidence="4 5" key="1">
    <citation type="journal article" date="2019" name="ISME J.">
        <title>Candidatus Macondimonas diazotrophica, a novel gammaproteobacterial genus dominating crude-oil-contaminated coastal sediments.</title>
        <authorList>
            <person name="Karthikeyan S."/>
            <person name="Konstantinidis K."/>
        </authorList>
    </citation>
    <scope>NUCLEOTIDE SEQUENCE [LARGE SCALE GENOMIC DNA]</scope>
    <source>
        <strain evidence="4 5">KTK01</strain>
    </source>
</reference>
<name>A0A4Z0FE87_9GAMM</name>
<dbReference type="Gene3D" id="3.40.50.720">
    <property type="entry name" value="NAD(P)-binding Rossmann-like Domain"/>
    <property type="match status" value="1"/>
</dbReference>
<accession>A0A4Z0FE87</accession>
<dbReference type="GO" id="GO:0016020">
    <property type="term" value="C:membrane"/>
    <property type="evidence" value="ECO:0007669"/>
    <property type="project" value="TreeGrafter"/>
</dbReference>
<organism evidence="4 5">
    <name type="scientific">Candidatus Macondimonas diazotrophica</name>
    <dbReference type="NCBI Taxonomy" id="2305248"/>
    <lineage>
        <taxon>Bacteria</taxon>
        <taxon>Pseudomonadati</taxon>
        <taxon>Pseudomonadota</taxon>
        <taxon>Gammaproteobacteria</taxon>
        <taxon>Chromatiales</taxon>
        <taxon>Ectothiorhodospiraceae</taxon>
        <taxon>Candidatus Macondimonas</taxon>
    </lineage>
</organism>
<dbReference type="InterPro" id="IPR057326">
    <property type="entry name" value="KR_dom"/>
</dbReference>
<dbReference type="SUPFAM" id="SSF51735">
    <property type="entry name" value="NAD(P)-binding Rossmann-fold domains"/>
    <property type="match status" value="1"/>
</dbReference>
<evidence type="ECO:0000313" key="5">
    <source>
        <dbReference type="Proteomes" id="UP000297890"/>
    </source>
</evidence>
<dbReference type="OrthoDB" id="9810734at2"/>
<dbReference type="PRINTS" id="PR00081">
    <property type="entry name" value="GDHRDH"/>
</dbReference>
<sequence>MEDGMIRTMLITGASSGIGAAVARELARQGWHLALSARRQDELEALATELRAQYPALRISVHVHDVTDYPESDALIASAAEALGGLGAVFVNAGIGLGGRIGGKTFDKQRCTIETNLLGAMAITDAAVRHFRAQGGGQVIGTCSVAAFRAMPGNVAYSVSKIGFATYLEGLRAEGWRDNIRVTVLYPGFVKTPIVEGVPRTPFAIAADRAAVLIVRAIERQTPSVIVPRWPWMLARWAMPWIPARLMARAGF</sequence>
<protein>
    <submittedName>
        <fullName evidence="4">SDR family NAD(P)-dependent oxidoreductase</fullName>
    </submittedName>
</protein>
<keyword evidence="2" id="KW-0560">Oxidoreductase</keyword>
<keyword evidence="5" id="KW-1185">Reference proteome</keyword>
<dbReference type="InterPro" id="IPR036291">
    <property type="entry name" value="NAD(P)-bd_dom_sf"/>
</dbReference>
<evidence type="ECO:0000256" key="2">
    <source>
        <dbReference type="ARBA" id="ARBA00023002"/>
    </source>
</evidence>
<dbReference type="InterPro" id="IPR002347">
    <property type="entry name" value="SDR_fam"/>
</dbReference>
<gene>
    <name evidence="4" type="ORF">E4680_00500</name>
</gene>
<evidence type="ECO:0000256" key="1">
    <source>
        <dbReference type="ARBA" id="ARBA00006484"/>
    </source>
</evidence>
<comment type="caution">
    <text evidence="4">The sequence shown here is derived from an EMBL/GenBank/DDBJ whole genome shotgun (WGS) entry which is preliminary data.</text>
</comment>
<proteinExistence type="inferred from homology"/>
<dbReference type="Pfam" id="PF00106">
    <property type="entry name" value="adh_short"/>
    <property type="match status" value="1"/>
</dbReference>
<dbReference type="EMBL" id="SRIO01000001">
    <property type="protein sequence ID" value="TFZ84060.1"/>
    <property type="molecule type" value="Genomic_DNA"/>
</dbReference>
<dbReference type="SMART" id="SM00822">
    <property type="entry name" value="PKS_KR"/>
    <property type="match status" value="1"/>
</dbReference>
<comment type="similarity">
    <text evidence="1">Belongs to the short-chain dehydrogenases/reductases (SDR) family.</text>
</comment>
<evidence type="ECO:0000259" key="3">
    <source>
        <dbReference type="SMART" id="SM00822"/>
    </source>
</evidence>
<dbReference type="Proteomes" id="UP000297890">
    <property type="component" value="Unassembled WGS sequence"/>
</dbReference>
<evidence type="ECO:0000313" key="4">
    <source>
        <dbReference type="EMBL" id="TFZ84060.1"/>
    </source>
</evidence>
<dbReference type="GO" id="GO:0016491">
    <property type="term" value="F:oxidoreductase activity"/>
    <property type="evidence" value="ECO:0007669"/>
    <property type="project" value="UniProtKB-KW"/>
</dbReference>
<feature type="domain" description="Ketoreductase" evidence="3">
    <location>
        <begin position="7"/>
        <end position="193"/>
    </location>
</feature>
<dbReference type="AlphaFoldDB" id="A0A4Z0FE87"/>
<dbReference type="PANTHER" id="PTHR44196">
    <property type="entry name" value="DEHYDROGENASE/REDUCTASE SDR FAMILY MEMBER 7B"/>
    <property type="match status" value="1"/>
</dbReference>
<dbReference type="PANTHER" id="PTHR44196:SF1">
    <property type="entry name" value="DEHYDROGENASE_REDUCTASE SDR FAMILY MEMBER 7B"/>
    <property type="match status" value="1"/>
</dbReference>